<gene>
    <name evidence="2" type="ORF">QVD17_30462</name>
</gene>
<organism evidence="2 3">
    <name type="scientific">Tagetes erecta</name>
    <name type="common">African marigold</name>
    <dbReference type="NCBI Taxonomy" id="13708"/>
    <lineage>
        <taxon>Eukaryota</taxon>
        <taxon>Viridiplantae</taxon>
        <taxon>Streptophyta</taxon>
        <taxon>Embryophyta</taxon>
        <taxon>Tracheophyta</taxon>
        <taxon>Spermatophyta</taxon>
        <taxon>Magnoliopsida</taxon>
        <taxon>eudicotyledons</taxon>
        <taxon>Gunneridae</taxon>
        <taxon>Pentapetalae</taxon>
        <taxon>asterids</taxon>
        <taxon>campanulids</taxon>
        <taxon>Asterales</taxon>
        <taxon>Asteraceae</taxon>
        <taxon>Asteroideae</taxon>
        <taxon>Heliantheae alliance</taxon>
        <taxon>Tageteae</taxon>
        <taxon>Tagetes</taxon>
    </lineage>
</organism>
<proteinExistence type="predicted"/>
<keyword evidence="3" id="KW-1185">Reference proteome</keyword>
<accession>A0AAD8K1X6</accession>
<name>A0AAD8K1X6_TARER</name>
<evidence type="ECO:0000313" key="3">
    <source>
        <dbReference type="Proteomes" id="UP001229421"/>
    </source>
</evidence>
<evidence type="ECO:0000313" key="2">
    <source>
        <dbReference type="EMBL" id="KAK1414712.1"/>
    </source>
</evidence>
<comment type="caution">
    <text evidence="2">The sequence shown here is derived from an EMBL/GenBank/DDBJ whole genome shotgun (WGS) entry which is preliminary data.</text>
</comment>
<dbReference type="AlphaFoldDB" id="A0AAD8K1X6"/>
<protein>
    <submittedName>
        <fullName evidence="2">Uncharacterized protein</fullName>
    </submittedName>
</protein>
<sequence length="134" mass="15413">MSDRTGHHLSGGTIIGDEPLNDEIKIDKEGLKEPEEELPLEYPTLKSRLPTSNIPSTTTTHLSEIEKLLVENEELGRRIDDTVNLFEICGLTSYEFIDRHNRLISKNLNLEELTAKNRENFMKKDKIMQEQAHL</sequence>
<dbReference type="Proteomes" id="UP001229421">
    <property type="component" value="Unassembled WGS sequence"/>
</dbReference>
<reference evidence="2" key="1">
    <citation type="journal article" date="2023" name="bioRxiv">
        <title>Improved chromosome-level genome assembly for marigold (Tagetes erecta).</title>
        <authorList>
            <person name="Jiang F."/>
            <person name="Yuan L."/>
            <person name="Wang S."/>
            <person name="Wang H."/>
            <person name="Xu D."/>
            <person name="Wang A."/>
            <person name="Fan W."/>
        </authorList>
    </citation>
    <scope>NUCLEOTIDE SEQUENCE</scope>
    <source>
        <strain evidence="2">WSJ</strain>
        <tissue evidence="2">Leaf</tissue>
    </source>
</reference>
<feature type="region of interest" description="Disordered" evidence="1">
    <location>
        <begin position="1"/>
        <end position="22"/>
    </location>
</feature>
<evidence type="ECO:0000256" key="1">
    <source>
        <dbReference type="SAM" id="MobiDB-lite"/>
    </source>
</evidence>
<dbReference type="EMBL" id="JAUHHV010000008">
    <property type="protein sequence ID" value="KAK1414712.1"/>
    <property type="molecule type" value="Genomic_DNA"/>
</dbReference>